<dbReference type="InterPro" id="IPR043502">
    <property type="entry name" value="DNA/RNA_pol_sf"/>
</dbReference>
<protein>
    <recommendedName>
        <fullName evidence="2">Reverse transcriptase domain-containing protein</fullName>
    </recommendedName>
</protein>
<proteinExistence type="predicted"/>
<dbReference type="SUPFAM" id="SSF56672">
    <property type="entry name" value="DNA/RNA polymerases"/>
    <property type="match status" value="1"/>
</dbReference>
<evidence type="ECO:0000313" key="1">
    <source>
        <dbReference type="EMBL" id="KAL0378738.1"/>
    </source>
</evidence>
<name>A0AAW2RH12_SESRA</name>
<evidence type="ECO:0008006" key="2">
    <source>
        <dbReference type="Google" id="ProtNLM"/>
    </source>
</evidence>
<dbReference type="AlphaFoldDB" id="A0AAW2RH12"/>
<reference evidence="1" key="1">
    <citation type="submission" date="2020-06" db="EMBL/GenBank/DDBJ databases">
        <authorList>
            <person name="Li T."/>
            <person name="Hu X."/>
            <person name="Zhang T."/>
            <person name="Song X."/>
            <person name="Zhang H."/>
            <person name="Dai N."/>
            <person name="Sheng W."/>
            <person name="Hou X."/>
            <person name="Wei L."/>
        </authorList>
    </citation>
    <scope>NUCLEOTIDE SEQUENCE</scope>
    <source>
        <strain evidence="1">G02</strain>
        <tissue evidence="1">Leaf</tissue>
    </source>
</reference>
<dbReference type="InterPro" id="IPR053134">
    <property type="entry name" value="RNA-dir_DNA_polymerase"/>
</dbReference>
<organism evidence="1">
    <name type="scientific">Sesamum radiatum</name>
    <name type="common">Black benniseed</name>
    <dbReference type="NCBI Taxonomy" id="300843"/>
    <lineage>
        <taxon>Eukaryota</taxon>
        <taxon>Viridiplantae</taxon>
        <taxon>Streptophyta</taxon>
        <taxon>Embryophyta</taxon>
        <taxon>Tracheophyta</taxon>
        <taxon>Spermatophyta</taxon>
        <taxon>Magnoliopsida</taxon>
        <taxon>eudicotyledons</taxon>
        <taxon>Gunneridae</taxon>
        <taxon>Pentapetalae</taxon>
        <taxon>asterids</taxon>
        <taxon>lamiids</taxon>
        <taxon>Lamiales</taxon>
        <taxon>Pedaliaceae</taxon>
        <taxon>Sesamum</taxon>
    </lineage>
</organism>
<dbReference type="EMBL" id="JACGWJ010000013">
    <property type="protein sequence ID" value="KAL0378738.1"/>
    <property type="molecule type" value="Genomic_DNA"/>
</dbReference>
<dbReference type="PANTHER" id="PTHR24559">
    <property type="entry name" value="TRANSPOSON TY3-I GAG-POL POLYPROTEIN"/>
    <property type="match status" value="1"/>
</dbReference>
<gene>
    <name evidence="1" type="ORF">Sradi_3179300</name>
</gene>
<comment type="caution">
    <text evidence="1">The sequence shown here is derived from an EMBL/GenBank/DDBJ whole genome shotgun (WGS) entry which is preliminary data.</text>
</comment>
<sequence length="144" mass="16487">MLSYCVNSRTYMHGHIRIPGLDPKVVVHQLSISKGACPVKQDQRQFRPELVPLIEVEVNKLIEVGFIRDVKYPIWISSIVLVRKKNEQIRVCADFRDLNSACPKDDFSLPIAELMIDATMGHEALSFMDRSSGYNQIRTARKDE</sequence>
<dbReference type="PANTHER" id="PTHR24559:SF439">
    <property type="entry name" value="RETROTRANSPOSON, UNCLASSIFIED-LIKE PROTEIN"/>
    <property type="match status" value="1"/>
</dbReference>
<dbReference type="Gene3D" id="3.10.10.10">
    <property type="entry name" value="HIV Type 1 Reverse Transcriptase, subunit A, domain 1"/>
    <property type="match status" value="1"/>
</dbReference>
<accession>A0AAW2RH12</accession>
<reference evidence="1" key="2">
    <citation type="journal article" date="2024" name="Plant">
        <title>Genomic evolution and insights into agronomic trait innovations of Sesamum species.</title>
        <authorList>
            <person name="Miao H."/>
            <person name="Wang L."/>
            <person name="Qu L."/>
            <person name="Liu H."/>
            <person name="Sun Y."/>
            <person name="Le M."/>
            <person name="Wang Q."/>
            <person name="Wei S."/>
            <person name="Zheng Y."/>
            <person name="Lin W."/>
            <person name="Duan Y."/>
            <person name="Cao H."/>
            <person name="Xiong S."/>
            <person name="Wang X."/>
            <person name="Wei L."/>
            <person name="Li C."/>
            <person name="Ma Q."/>
            <person name="Ju M."/>
            <person name="Zhao R."/>
            <person name="Li G."/>
            <person name="Mu C."/>
            <person name="Tian Q."/>
            <person name="Mei H."/>
            <person name="Zhang T."/>
            <person name="Gao T."/>
            <person name="Zhang H."/>
        </authorList>
    </citation>
    <scope>NUCLEOTIDE SEQUENCE</scope>
    <source>
        <strain evidence="1">G02</strain>
    </source>
</reference>